<dbReference type="InterPro" id="IPR020565">
    <property type="entry name" value="ImidazoleglycerP_deHydtase_CS"/>
</dbReference>
<gene>
    <name evidence="6 8" type="primary">hisB</name>
    <name evidence="8" type="ORF">IAD50_01440</name>
</gene>
<dbReference type="InterPro" id="IPR000807">
    <property type="entry name" value="ImidazoleglycerolP_deHydtase"/>
</dbReference>
<evidence type="ECO:0000256" key="2">
    <source>
        <dbReference type="ARBA" id="ARBA00016664"/>
    </source>
</evidence>
<reference evidence="8" key="1">
    <citation type="submission" date="2020-10" db="EMBL/GenBank/DDBJ databases">
        <authorList>
            <person name="Gilroy R."/>
        </authorList>
    </citation>
    <scope>NUCLEOTIDE SEQUENCE</scope>
    <source>
        <strain evidence="8">CHK195-4489</strain>
    </source>
</reference>
<dbReference type="AlphaFoldDB" id="A0A9D1L9J7"/>
<keyword evidence="6" id="KW-0963">Cytoplasm</keyword>
<name>A0A9D1L9J7_9CLOT</name>
<keyword evidence="5 6" id="KW-0456">Lyase</keyword>
<dbReference type="InterPro" id="IPR020568">
    <property type="entry name" value="Ribosomal_Su5_D2-typ_SF"/>
</dbReference>
<evidence type="ECO:0000256" key="6">
    <source>
        <dbReference type="HAMAP-Rule" id="MF_00076"/>
    </source>
</evidence>
<evidence type="ECO:0000256" key="7">
    <source>
        <dbReference type="RuleBase" id="RU000599"/>
    </source>
</evidence>
<dbReference type="Gene3D" id="3.30.230.40">
    <property type="entry name" value="Imidazole glycerol phosphate dehydratase, domain 1"/>
    <property type="match status" value="2"/>
</dbReference>
<dbReference type="GO" id="GO:0004424">
    <property type="term" value="F:imidazoleglycerol-phosphate dehydratase activity"/>
    <property type="evidence" value="ECO:0007669"/>
    <property type="project" value="UniProtKB-UniRule"/>
</dbReference>
<comment type="subcellular location">
    <subcellularLocation>
        <location evidence="6 7">Cytoplasm</location>
    </subcellularLocation>
</comment>
<dbReference type="NCBIfam" id="NF002114">
    <property type="entry name" value="PRK00951.2-4"/>
    <property type="match status" value="1"/>
</dbReference>
<dbReference type="FunFam" id="3.30.230.40:FF:000001">
    <property type="entry name" value="Imidazoleglycerol-phosphate dehydratase HisB"/>
    <property type="match status" value="1"/>
</dbReference>
<evidence type="ECO:0000313" key="8">
    <source>
        <dbReference type="EMBL" id="HIU28941.1"/>
    </source>
</evidence>
<accession>A0A9D1L9J7</accession>
<dbReference type="GO" id="GO:0000105">
    <property type="term" value="P:L-histidine biosynthetic process"/>
    <property type="evidence" value="ECO:0007669"/>
    <property type="project" value="UniProtKB-UniRule"/>
</dbReference>
<dbReference type="GO" id="GO:0005737">
    <property type="term" value="C:cytoplasm"/>
    <property type="evidence" value="ECO:0007669"/>
    <property type="project" value="UniProtKB-SubCell"/>
</dbReference>
<evidence type="ECO:0000313" key="9">
    <source>
        <dbReference type="Proteomes" id="UP000824089"/>
    </source>
</evidence>
<dbReference type="EC" id="4.2.1.19" evidence="6 7"/>
<keyword evidence="4 6" id="KW-0368">Histidine biosynthesis</keyword>
<dbReference type="FunFam" id="3.30.230.40:FF:000003">
    <property type="entry name" value="Imidazoleglycerol-phosphate dehydratase HisB"/>
    <property type="match status" value="1"/>
</dbReference>
<keyword evidence="3 6" id="KW-0028">Amino-acid biosynthesis</keyword>
<dbReference type="Pfam" id="PF00475">
    <property type="entry name" value="IGPD"/>
    <property type="match status" value="1"/>
</dbReference>
<protein>
    <recommendedName>
        <fullName evidence="2 6">Imidazoleglycerol-phosphate dehydratase</fullName>
        <shortName evidence="6">IGPD</shortName>
        <ecNumber evidence="6 7">4.2.1.19</ecNumber>
    </recommendedName>
</protein>
<dbReference type="EMBL" id="DVMM01000027">
    <property type="protein sequence ID" value="HIU28941.1"/>
    <property type="molecule type" value="Genomic_DNA"/>
</dbReference>
<dbReference type="InterPro" id="IPR038494">
    <property type="entry name" value="IGPD_sf"/>
</dbReference>
<dbReference type="PROSITE" id="PS00955">
    <property type="entry name" value="IGP_DEHYDRATASE_2"/>
    <property type="match status" value="1"/>
</dbReference>
<dbReference type="SUPFAM" id="SSF54211">
    <property type="entry name" value="Ribosomal protein S5 domain 2-like"/>
    <property type="match status" value="2"/>
</dbReference>
<comment type="caution">
    <text evidence="8">The sequence shown here is derived from an EMBL/GenBank/DDBJ whole genome shotgun (WGS) entry which is preliminary data.</text>
</comment>
<proteinExistence type="inferred from homology"/>
<evidence type="ECO:0000256" key="1">
    <source>
        <dbReference type="ARBA" id="ARBA00005047"/>
    </source>
</evidence>
<evidence type="ECO:0000256" key="5">
    <source>
        <dbReference type="ARBA" id="ARBA00023239"/>
    </source>
</evidence>
<evidence type="ECO:0000256" key="4">
    <source>
        <dbReference type="ARBA" id="ARBA00023102"/>
    </source>
</evidence>
<dbReference type="PANTHER" id="PTHR23133">
    <property type="entry name" value="IMIDAZOLEGLYCEROL-PHOSPHATE DEHYDRATASE HIS7"/>
    <property type="match status" value="1"/>
</dbReference>
<organism evidence="8 9">
    <name type="scientific">Candidatus Egerieisoma faecipullorum</name>
    <dbReference type="NCBI Taxonomy" id="2840963"/>
    <lineage>
        <taxon>Bacteria</taxon>
        <taxon>Bacillati</taxon>
        <taxon>Bacillota</taxon>
        <taxon>Clostridia</taxon>
        <taxon>Eubacteriales</taxon>
        <taxon>Clostridiaceae</taxon>
        <taxon>Clostridiaceae incertae sedis</taxon>
        <taxon>Candidatus Egerieisoma</taxon>
    </lineage>
</organism>
<dbReference type="HAMAP" id="MF_00076">
    <property type="entry name" value="HisB"/>
    <property type="match status" value="1"/>
</dbReference>
<dbReference type="PANTHER" id="PTHR23133:SF2">
    <property type="entry name" value="IMIDAZOLEGLYCEROL-PHOSPHATE DEHYDRATASE"/>
    <property type="match status" value="1"/>
</dbReference>
<dbReference type="Proteomes" id="UP000824089">
    <property type="component" value="Unassembled WGS sequence"/>
</dbReference>
<comment type="pathway">
    <text evidence="1 6 7">Amino-acid biosynthesis; L-histidine biosynthesis; L-histidine from 5-phospho-alpha-D-ribose 1-diphosphate: step 6/9.</text>
</comment>
<dbReference type="NCBIfam" id="NF002111">
    <property type="entry name" value="PRK00951.2-1"/>
    <property type="match status" value="1"/>
</dbReference>
<comment type="similarity">
    <text evidence="6 7">Belongs to the imidazoleglycerol-phosphate dehydratase family.</text>
</comment>
<dbReference type="CDD" id="cd07914">
    <property type="entry name" value="IGPD"/>
    <property type="match status" value="1"/>
</dbReference>
<reference evidence="8" key="2">
    <citation type="journal article" date="2021" name="PeerJ">
        <title>Extensive microbial diversity within the chicken gut microbiome revealed by metagenomics and culture.</title>
        <authorList>
            <person name="Gilroy R."/>
            <person name="Ravi A."/>
            <person name="Getino M."/>
            <person name="Pursley I."/>
            <person name="Horton D.L."/>
            <person name="Alikhan N.F."/>
            <person name="Baker D."/>
            <person name="Gharbi K."/>
            <person name="Hall N."/>
            <person name="Watson M."/>
            <person name="Adriaenssens E.M."/>
            <person name="Foster-Nyarko E."/>
            <person name="Jarju S."/>
            <person name="Secka A."/>
            <person name="Antonio M."/>
            <person name="Oren A."/>
            <person name="Chaudhuri R.R."/>
            <person name="La Ragione R."/>
            <person name="Hildebrand F."/>
            <person name="Pallen M.J."/>
        </authorList>
    </citation>
    <scope>NUCLEOTIDE SEQUENCE</scope>
    <source>
        <strain evidence="8">CHK195-4489</strain>
    </source>
</reference>
<dbReference type="PROSITE" id="PS00954">
    <property type="entry name" value="IGP_DEHYDRATASE_1"/>
    <property type="match status" value="1"/>
</dbReference>
<sequence length="195" mass="21592">MREAKMNRNTAETQIELELRIDGNGTSDIRTDCGFLNHMLTLFAKHGNFDLKISCMGDTEVDFHHTVEDIGICLGKAFADAAGEFRGVKRYAHVILPMDEALILCAVDLSGRSHLTYELSELPEKIGAFDTELAREFLLAFVRNFPITLHVRQITGVNGHHILECVFKALARTLREALATDPANPDGIPSTKGVL</sequence>
<comment type="catalytic activity">
    <reaction evidence="6 7">
        <text>D-erythro-1-(imidazol-4-yl)glycerol 3-phosphate = 3-(imidazol-4-yl)-2-oxopropyl phosphate + H2O</text>
        <dbReference type="Rhea" id="RHEA:11040"/>
        <dbReference type="ChEBI" id="CHEBI:15377"/>
        <dbReference type="ChEBI" id="CHEBI:57766"/>
        <dbReference type="ChEBI" id="CHEBI:58278"/>
        <dbReference type="EC" id="4.2.1.19"/>
    </reaction>
</comment>
<evidence type="ECO:0000256" key="3">
    <source>
        <dbReference type="ARBA" id="ARBA00022605"/>
    </source>
</evidence>